<dbReference type="Gene3D" id="1.10.287.950">
    <property type="entry name" value="Methyl-accepting chemotaxis protein"/>
    <property type="match status" value="1"/>
</dbReference>
<dbReference type="GO" id="GO:0006935">
    <property type="term" value="P:chemotaxis"/>
    <property type="evidence" value="ECO:0007669"/>
    <property type="project" value="UniProtKB-ARBA"/>
</dbReference>
<evidence type="ECO:0000259" key="9">
    <source>
        <dbReference type="PROSITE" id="PS50111"/>
    </source>
</evidence>
<evidence type="ECO:0000313" key="12">
    <source>
        <dbReference type="Proteomes" id="UP000036406"/>
    </source>
</evidence>
<dbReference type="InterPro" id="IPR004089">
    <property type="entry name" value="MCPsignal_dom"/>
</dbReference>
<dbReference type="STRING" id="330734.ABA45_06855"/>
<keyword evidence="4 8" id="KW-0472">Membrane</keyword>
<feature type="domain" description="HAMP" evidence="10">
    <location>
        <begin position="346"/>
        <end position="398"/>
    </location>
</feature>
<gene>
    <name evidence="11" type="ORF">ABA45_06855</name>
</gene>
<evidence type="ECO:0000256" key="8">
    <source>
        <dbReference type="SAM" id="Phobius"/>
    </source>
</evidence>
<dbReference type="Proteomes" id="UP000036406">
    <property type="component" value="Chromosome"/>
</dbReference>
<proteinExistence type="inferred from homology"/>
<dbReference type="SMART" id="SM00283">
    <property type="entry name" value="MA"/>
    <property type="match status" value="1"/>
</dbReference>
<dbReference type="CDD" id="cd11386">
    <property type="entry name" value="MCP_signal"/>
    <property type="match status" value="1"/>
</dbReference>
<dbReference type="GO" id="GO:0016020">
    <property type="term" value="C:membrane"/>
    <property type="evidence" value="ECO:0007669"/>
    <property type="project" value="UniProtKB-SubCell"/>
</dbReference>
<keyword evidence="3 8" id="KW-1133">Transmembrane helix</keyword>
<comment type="similarity">
    <text evidence="6">Belongs to the methyl-accepting chemotaxis (MCP) protein family.</text>
</comment>
<feature type="transmembrane region" description="Helical" evidence="8">
    <location>
        <begin position="21"/>
        <end position="40"/>
    </location>
</feature>
<comment type="subcellular location">
    <subcellularLocation>
        <location evidence="1">Membrane</location>
        <topology evidence="1">Multi-pass membrane protein</topology>
    </subcellularLocation>
</comment>
<dbReference type="EMBL" id="CP011494">
    <property type="protein sequence ID" value="AKO54240.1"/>
    <property type="molecule type" value="Genomic_DNA"/>
</dbReference>
<feature type="domain" description="Methyl-accepting transducer" evidence="9">
    <location>
        <begin position="403"/>
        <end position="639"/>
    </location>
</feature>
<evidence type="ECO:0000256" key="3">
    <source>
        <dbReference type="ARBA" id="ARBA00022989"/>
    </source>
</evidence>
<dbReference type="SMART" id="SM00304">
    <property type="entry name" value="HAMP"/>
    <property type="match status" value="1"/>
</dbReference>
<evidence type="ECO:0000256" key="4">
    <source>
        <dbReference type="ARBA" id="ARBA00023136"/>
    </source>
</evidence>
<evidence type="ECO:0000259" key="10">
    <source>
        <dbReference type="PROSITE" id="PS50885"/>
    </source>
</evidence>
<protein>
    <submittedName>
        <fullName evidence="11">Chemotaxis protein</fullName>
    </submittedName>
</protein>
<dbReference type="PROSITE" id="PS50111">
    <property type="entry name" value="CHEMOTAXIS_TRANSDUC_2"/>
    <property type="match status" value="1"/>
</dbReference>
<keyword evidence="5 7" id="KW-0807">Transducer</keyword>
<dbReference type="AlphaFoldDB" id="A0A0H4I912"/>
<keyword evidence="12" id="KW-1185">Reference proteome</keyword>
<dbReference type="KEGG" id="mpq:ABA45_06855"/>
<sequence length="675" mass="72859">MKKLIAPAIALMNRLPMIFKFSLISFLFLLPIAGLSWLVITQLNHSLAITTNSKAGLTQLEQADEILRRAIDYRDYQSVAAFSDDKELHARADQAAAAVDAAIARLNSAAPEFDRGGVWAAQANQLREAWNTLRSTQVINNRFDAQFTYNQEFVQKASTLLPATVELSGLAQTDSRENLVLLKLLGDSLPEARSAIGQARSYGIYALLEGQLSYDLGDQLNRIYDHLTNQASLLGPALTVAQEASPLLAGHAAGVKKVSASLLQTQAFVDANVLTPVRLEMSWETYDSTVSEYLLDHQRLGAVAFNGLLQNLGNRLHFETTQRTLIIVSLLCVLILVVYLYIGFFISVRTAINRFADSARQVASGDMTARIELSNRDELGELTGEFNSMTDRIASLIRSVGNTTAEVDQQASRVNVTAVATSDAVSRQMHESEQIQEAMSQMTDAVNEVTESAHRVADSAGAAEKDTETGRQTVADSVATIHQLATEISSAVDAIHRVSSDSSDISKVLVEIKAIAGQTNLLALNAAIEAARAGDQGRGFAVVADEVRSLSQRTHKSTEEIEKMISRLQSGVKGAVTAMTNSHQVTEATVQKSALVTDALNRIAAGISTIVDMSQQIAQAAEEQSAVSRDVNASVAQIGELGLATAQNARGTLDSSQEMSRLTASLQQLVETFRV</sequence>
<dbReference type="PATRIC" id="fig|330734.3.peg.1443"/>
<dbReference type="RefSeq" id="WP_048388770.1">
    <property type="nucleotide sequence ID" value="NZ_CP011494.1"/>
</dbReference>
<feature type="transmembrane region" description="Helical" evidence="8">
    <location>
        <begin position="325"/>
        <end position="346"/>
    </location>
</feature>
<dbReference type="FunFam" id="1.10.287.950:FF:000001">
    <property type="entry name" value="Methyl-accepting chemotaxis sensory transducer"/>
    <property type="match status" value="1"/>
</dbReference>
<name>A0A0H4I912_9GAMM</name>
<dbReference type="CDD" id="cd06225">
    <property type="entry name" value="HAMP"/>
    <property type="match status" value="1"/>
</dbReference>
<evidence type="ECO:0000256" key="7">
    <source>
        <dbReference type="PROSITE-ProRule" id="PRU00284"/>
    </source>
</evidence>
<accession>A0A0H4I912</accession>
<dbReference type="SUPFAM" id="SSF58104">
    <property type="entry name" value="Methyl-accepting chemotaxis protein (MCP) signaling domain"/>
    <property type="match status" value="1"/>
</dbReference>
<evidence type="ECO:0000256" key="2">
    <source>
        <dbReference type="ARBA" id="ARBA00022692"/>
    </source>
</evidence>
<dbReference type="PANTHER" id="PTHR32089">
    <property type="entry name" value="METHYL-ACCEPTING CHEMOTAXIS PROTEIN MCPB"/>
    <property type="match status" value="1"/>
</dbReference>
<evidence type="ECO:0000256" key="6">
    <source>
        <dbReference type="ARBA" id="ARBA00029447"/>
    </source>
</evidence>
<dbReference type="GO" id="GO:0007165">
    <property type="term" value="P:signal transduction"/>
    <property type="evidence" value="ECO:0007669"/>
    <property type="project" value="UniProtKB-KW"/>
</dbReference>
<keyword evidence="2 8" id="KW-0812">Transmembrane</keyword>
<dbReference type="Pfam" id="PF00672">
    <property type="entry name" value="HAMP"/>
    <property type="match status" value="1"/>
</dbReference>
<dbReference type="PANTHER" id="PTHR32089:SF119">
    <property type="entry name" value="METHYL-ACCEPTING CHEMOTAXIS PROTEIN CTPL"/>
    <property type="match status" value="1"/>
</dbReference>
<organism evidence="11 12">
    <name type="scientific">Marinobacter psychrophilus</name>
    <dbReference type="NCBI Taxonomy" id="330734"/>
    <lineage>
        <taxon>Bacteria</taxon>
        <taxon>Pseudomonadati</taxon>
        <taxon>Pseudomonadota</taxon>
        <taxon>Gammaproteobacteria</taxon>
        <taxon>Pseudomonadales</taxon>
        <taxon>Marinobacteraceae</taxon>
        <taxon>Marinobacter</taxon>
    </lineage>
</organism>
<evidence type="ECO:0000256" key="1">
    <source>
        <dbReference type="ARBA" id="ARBA00004141"/>
    </source>
</evidence>
<evidence type="ECO:0000313" key="11">
    <source>
        <dbReference type="EMBL" id="AKO54240.1"/>
    </source>
</evidence>
<reference evidence="11 12" key="1">
    <citation type="submission" date="2015-05" db="EMBL/GenBank/DDBJ databases">
        <title>Complete genome of Marinobacter psychrophilus strain 20041T isolated from sea-ice of the Canadian Basin.</title>
        <authorList>
            <person name="Song L."/>
            <person name="Ren L."/>
            <person name="Yu Y."/>
            <person name="Wang X."/>
        </authorList>
    </citation>
    <scope>NUCLEOTIDE SEQUENCE [LARGE SCALE GENOMIC DNA]</scope>
    <source>
        <strain evidence="11 12">20041</strain>
    </source>
</reference>
<dbReference type="Pfam" id="PF00015">
    <property type="entry name" value="MCPsignal"/>
    <property type="match status" value="1"/>
</dbReference>
<dbReference type="InterPro" id="IPR003660">
    <property type="entry name" value="HAMP_dom"/>
</dbReference>
<dbReference type="PROSITE" id="PS50885">
    <property type="entry name" value="HAMP"/>
    <property type="match status" value="1"/>
</dbReference>
<evidence type="ECO:0000256" key="5">
    <source>
        <dbReference type="ARBA" id="ARBA00023224"/>
    </source>
</evidence>